<gene>
    <name evidence="2" type="ORF">GRX66_04935</name>
</gene>
<evidence type="ECO:0000313" key="2">
    <source>
        <dbReference type="EMBL" id="MXR19975.1"/>
    </source>
</evidence>
<comment type="caution">
    <text evidence="2">The sequence shown here is derived from an EMBL/GenBank/DDBJ whole genome shotgun (WGS) entry which is preliminary data.</text>
</comment>
<feature type="region of interest" description="Disordered" evidence="1">
    <location>
        <begin position="1"/>
        <end position="22"/>
    </location>
</feature>
<dbReference type="Proteomes" id="UP000471521">
    <property type="component" value="Unassembled WGS sequence"/>
</dbReference>
<evidence type="ECO:0000256" key="1">
    <source>
        <dbReference type="SAM" id="MobiDB-lite"/>
    </source>
</evidence>
<keyword evidence="3" id="KW-1185">Reference proteome</keyword>
<organism evidence="2 3">
    <name type="scientific">Halobacterium bonnevillei</name>
    <dbReference type="NCBI Taxonomy" id="2692200"/>
    <lineage>
        <taxon>Archaea</taxon>
        <taxon>Methanobacteriati</taxon>
        <taxon>Methanobacteriota</taxon>
        <taxon>Stenosarchaea group</taxon>
        <taxon>Halobacteria</taxon>
        <taxon>Halobacteriales</taxon>
        <taxon>Halobacteriaceae</taxon>
        <taxon>Halobacterium</taxon>
    </lineage>
</organism>
<proteinExistence type="predicted"/>
<sequence>MEARMTVSDDGDGGDTRDTTRTTIEVRREVWRQVRSDAVAEGQNVSSKLEEVLEDYYDLD</sequence>
<evidence type="ECO:0000313" key="3">
    <source>
        <dbReference type="Proteomes" id="UP000471521"/>
    </source>
</evidence>
<dbReference type="EMBL" id="WUUU01000022">
    <property type="protein sequence ID" value="MXR19975.1"/>
    <property type="molecule type" value="Genomic_DNA"/>
</dbReference>
<reference evidence="2 3" key="1">
    <citation type="submission" date="2019-12" db="EMBL/GenBank/DDBJ databases">
        <title>Isolation and characterization of three novel carbon monoxide-oxidizing members of Halobacteria from salione crusts and soils.</title>
        <authorList>
            <person name="Myers M.R."/>
            <person name="King G.M."/>
        </authorList>
    </citation>
    <scope>NUCLEOTIDE SEQUENCE [LARGE SCALE GENOMIC DNA]</scope>
    <source>
        <strain evidence="2 3">PCN9</strain>
    </source>
</reference>
<accession>A0A6B0SE07</accession>
<protein>
    <submittedName>
        <fullName evidence="2">Uncharacterized protein</fullName>
    </submittedName>
</protein>
<dbReference type="AlphaFoldDB" id="A0A6B0SE07"/>
<name>A0A6B0SE07_9EURY</name>